<sequence length="115" mass="13325">MSSLYLIMIMFSILIPLILFIIGSLFMENRINETGEIPFECGFEPISFSRIPFSMQFFSITIVFLIFDLEAVILLPLLIDSEKTSLSMLMMSLIIFILLMGLFVEWFDSSLEWSM</sequence>
<keyword evidence="7 9" id="KW-0472">Membrane</keyword>
<name>A0A9Y1YS71_9NEOP</name>
<evidence type="ECO:0000256" key="9">
    <source>
        <dbReference type="RuleBase" id="RU003640"/>
    </source>
</evidence>
<keyword evidence="9" id="KW-0520">NAD</keyword>
<feature type="transmembrane region" description="Helical" evidence="9">
    <location>
        <begin position="85"/>
        <end position="107"/>
    </location>
</feature>
<dbReference type="Gene3D" id="1.20.58.1610">
    <property type="entry name" value="NADH:ubiquinone/plastoquinone oxidoreductase, chain 3"/>
    <property type="match status" value="1"/>
</dbReference>
<evidence type="ECO:0000256" key="6">
    <source>
        <dbReference type="ARBA" id="ARBA00022989"/>
    </source>
</evidence>
<dbReference type="Pfam" id="PF00507">
    <property type="entry name" value="Oxidored_q4"/>
    <property type="match status" value="1"/>
</dbReference>
<keyword evidence="9" id="KW-0679">Respiratory chain</keyword>
<comment type="catalytic activity">
    <reaction evidence="8 9">
        <text>a ubiquinone + NADH + 5 H(+)(in) = a ubiquinol + NAD(+) + 4 H(+)(out)</text>
        <dbReference type="Rhea" id="RHEA:29091"/>
        <dbReference type="Rhea" id="RHEA-COMP:9565"/>
        <dbReference type="Rhea" id="RHEA-COMP:9566"/>
        <dbReference type="ChEBI" id="CHEBI:15378"/>
        <dbReference type="ChEBI" id="CHEBI:16389"/>
        <dbReference type="ChEBI" id="CHEBI:17976"/>
        <dbReference type="ChEBI" id="CHEBI:57540"/>
        <dbReference type="ChEBI" id="CHEBI:57945"/>
        <dbReference type="EC" id="7.1.1.2"/>
    </reaction>
</comment>
<feature type="transmembrane region" description="Helical" evidence="9">
    <location>
        <begin position="57"/>
        <end position="79"/>
    </location>
</feature>
<dbReference type="AlphaFoldDB" id="A0A9Y1YS71"/>
<keyword evidence="9" id="KW-1278">Translocase</keyword>
<gene>
    <name evidence="10" type="primary">nad3</name>
</gene>
<reference evidence="10" key="1">
    <citation type="submission" date="2022-04" db="EMBL/GenBank/DDBJ databases">
        <title>Independent Mitochondrial genome fragmentation occurred three times in Menoponidae chewing lice and once in Laemobothriidae chewing lice.</title>
        <authorList>
            <person name="Dong Y."/>
            <person name="Shao R."/>
        </authorList>
    </citation>
    <scope>NUCLEOTIDE SEQUENCE</scope>
</reference>
<keyword evidence="5 9" id="KW-0812">Transmembrane</keyword>
<keyword evidence="9" id="KW-0249">Electron transport</keyword>
<geneLocation type="mitochondrion" evidence="10"/>
<evidence type="ECO:0000256" key="2">
    <source>
        <dbReference type="ARBA" id="ARBA00008472"/>
    </source>
</evidence>
<dbReference type="GO" id="GO:0031966">
    <property type="term" value="C:mitochondrial membrane"/>
    <property type="evidence" value="ECO:0007669"/>
    <property type="project" value="UniProtKB-SubCell"/>
</dbReference>
<protein>
    <recommendedName>
        <fullName evidence="3 9">NADH-ubiquinone oxidoreductase chain 3</fullName>
        <ecNumber evidence="9">7.1.1.2</ecNumber>
    </recommendedName>
</protein>
<proteinExistence type="inferred from homology"/>
<evidence type="ECO:0000256" key="8">
    <source>
        <dbReference type="ARBA" id="ARBA00049551"/>
    </source>
</evidence>
<dbReference type="EMBL" id="ON303709">
    <property type="protein sequence ID" value="WIM51587.1"/>
    <property type="molecule type" value="Genomic_DNA"/>
</dbReference>
<dbReference type="EC" id="7.1.1.2" evidence="9"/>
<accession>A0A9Y1YS71</accession>
<evidence type="ECO:0000256" key="7">
    <source>
        <dbReference type="ARBA" id="ARBA00023136"/>
    </source>
</evidence>
<dbReference type="GO" id="GO:0008137">
    <property type="term" value="F:NADH dehydrogenase (ubiquinone) activity"/>
    <property type="evidence" value="ECO:0007669"/>
    <property type="project" value="UniProtKB-UniRule"/>
</dbReference>
<evidence type="ECO:0000313" key="10">
    <source>
        <dbReference type="EMBL" id="WIM51587.1"/>
    </source>
</evidence>
<comment type="function">
    <text evidence="9">Core subunit of the mitochondrial membrane respiratory chain NADH dehydrogenase (Complex I) which catalyzes electron transfer from NADH through the respiratory chain, using ubiquinone as an electron acceptor. Essential for the catalytic activity of complex I.</text>
</comment>
<evidence type="ECO:0000256" key="1">
    <source>
        <dbReference type="ARBA" id="ARBA00004370"/>
    </source>
</evidence>
<evidence type="ECO:0000256" key="5">
    <source>
        <dbReference type="ARBA" id="ARBA00022692"/>
    </source>
</evidence>
<evidence type="ECO:0000256" key="4">
    <source>
        <dbReference type="ARBA" id="ARBA00022448"/>
    </source>
</evidence>
<organism evidence="10">
    <name type="scientific">Franciscoloa roseicapillae</name>
    <dbReference type="NCBI Taxonomy" id="2965268"/>
    <lineage>
        <taxon>Eukaryota</taxon>
        <taxon>Metazoa</taxon>
        <taxon>Ecdysozoa</taxon>
        <taxon>Arthropoda</taxon>
        <taxon>Hexapoda</taxon>
        <taxon>Insecta</taxon>
        <taxon>Pterygota</taxon>
        <taxon>Neoptera</taxon>
        <taxon>Paraneoptera</taxon>
        <taxon>Psocodea</taxon>
        <taxon>Troctomorpha</taxon>
        <taxon>Phthiraptera</taxon>
        <taxon>Amblycera</taxon>
        <taxon>Menoponidae</taxon>
        <taxon>Franciscoloa</taxon>
    </lineage>
</organism>
<dbReference type="PANTHER" id="PTHR11058">
    <property type="entry name" value="NADH-UBIQUINONE OXIDOREDUCTASE CHAIN 3"/>
    <property type="match status" value="1"/>
</dbReference>
<keyword evidence="9" id="KW-0830">Ubiquinone</keyword>
<dbReference type="InterPro" id="IPR000440">
    <property type="entry name" value="NADH_UbQ/plastoQ_OxRdtase_su3"/>
</dbReference>
<comment type="subcellular location">
    <subcellularLocation>
        <location evidence="1">Membrane</location>
    </subcellularLocation>
    <subcellularLocation>
        <location evidence="9">Mitochondrion membrane</location>
        <topology evidence="9">Multi-pass membrane protein</topology>
    </subcellularLocation>
</comment>
<dbReference type="GO" id="GO:0030964">
    <property type="term" value="C:NADH dehydrogenase complex"/>
    <property type="evidence" value="ECO:0007669"/>
    <property type="project" value="TreeGrafter"/>
</dbReference>
<keyword evidence="6 9" id="KW-1133">Transmembrane helix</keyword>
<dbReference type="InterPro" id="IPR038430">
    <property type="entry name" value="NDAH_ubi_oxred_su3_sf"/>
</dbReference>
<evidence type="ECO:0000256" key="3">
    <source>
        <dbReference type="ARBA" id="ARBA00021007"/>
    </source>
</evidence>
<dbReference type="PANTHER" id="PTHR11058:SF9">
    <property type="entry name" value="NADH-UBIQUINONE OXIDOREDUCTASE CHAIN 3"/>
    <property type="match status" value="1"/>
</dbReference>
<comment type="similarity">
    <text evidence="2 9">Belongs to the complex I subunit 3 family.</text>
</comment>
<keyword evidence="4 9" id="KW-0813">Transport</keyword>
<keyword evidence="9 10" id="KW-0496">Mitochondrion</keyword>
<feature type="transmembrane region" description="Helical" evidence="9">
    <location>
        <begin position="6"/>
        <end position="27"/>
    </location>
</feature>